<evidence type="ECO:0000313" key="2">
    <source>
        <dbReference type="Proteomes" id="UP000469670"/>
    </source>
</evidence>
<evidence type="ECO:0000313" key="1">
    <source>
        <dbReference type="EMBL" id="NEC21156.1"/>
    </source>
</evidence>
<dbReference type="RefSeq" id="WP_164205135.1">
    <property type="nucleotide sequence ID" value="NZ_JAAGMP010001046.1"/>
</dbReference>
<dbReference type="AlphaFoldDB" id="A0A7K3S0X6"/>
<accession>A0A7K3S0X6</accession>
<reference evidence="1 2" key="1">
    <citation type="submission" date="2020-01" db="EMBL/GenBank/DDBJ databases">
        <title>Insect and environment-associated Actinomycetes.</title>
        <authorList>
            <person name="Currrie C."/>
            <person name="Chevrette M."/>
            <person name="Carlson C."/>
            <person name="Stubbendieck R."/>
            <person name="Wendt-Pienkowski E."/>
        </authorList>
    </citation>
    <scope>NUCLEOTIDE SEQUENCE [LARGE SCALE GENOMIC DNA]</scope>
    <source>
        <strain evidence="1 2">SID7590</strain>
    </source>
</reference>
<dbReference type="EMBL" id="JAAGMP010001046">
    <property type="protein sequence ID" value="NEC21156.1"/>
    <property type="molecule type" value="Genomic_DNA"/>
</dbReference>
<dbReference type="Proteomes" id="UP000469670">
    <property type="component" value="Unassembled WGS sequence"/>
</dbReference>
<name>A0A7K3S0X6_9ACTN</name>
<protein>
    <submittedName>
        <fullName evidence="1">Uncharacterized protein</fullName>
    </submittedName>
</protein>
<comment type="caution">
    <text evidence="1">The sequence shown here is derived from an EMBL/GenBank/DDBJ whole genome shotgun (WGS) entry which is preliminary data.</text>
</comment>
<organism evidence="1 2">
    <name type="scientific">Streptomyces parvus</name>
    <dbReference type="NCBI Taxonomy" id="66428"/>
    <lineage>
        <taxon>Bacteria</taxon>
        <taxon>Bacillati</taxon>
        <taxon>Actinomycetota</taxon>
        <taxon>Actinomycetes</taxon>
        <taxon>Kitasatosporales</taxon>
        <taxon>Streptomycetaceae</taxon>
        <taxon>Streptomyces</taxon>
    </lineage>
</organism>
<gene>
    <name evidence="1" type="ORF">G3I50_23350</name>
</gene>
<sequence>MTVEERIQALIIKWLEVEHGIKAVSARIDEDDWDIQTESSGGCDTCAYSTTYMELTIWYGLESDHGSVPRQHYVEVATDPLTFLSDLLRLEGEAK</sequence>
<proteinExistence type="predicted"/>